<feature type="transmembrane region" description="Helical" evidence="1">
    <location>
        <begin position="12"/>
        <end position="31"/>
    </location>
</feature>
<evidence type="ECO:0000313" key="3">
    <source>
        <dbReference type="Proteomes" id="UP000183894"/>
    </source>
</evidence>
<dbReference type="OrthoDB" id="293398at2157"/>
<evidence type="ECO:0000256" key="1">
    <source>
        <dbReference type="SAM" id="Phobius"/>
    </source>
</evidence>
<dbReference type="EMBL" id="FOAD01000001">
    <property type="protein sequence ID" value="SEK64812.1"/>
    <property type="molecule type" value="Genomic_DNA"/>
</dbReference>
<protein>
    <submittedName>
        <fullName evidence="2">Uncharacterized protein</fullName>
    </submittedName>
</protein>
<dbReference type="Proteomes" id="UP000183894">
    <property type="component" value="Unassembled WGS sequence"/>
</dbReference>
<reference evidence="2 3" key="1">
    <citation type="submission" date="2016-10" db="EMBL/GenBank/DDBJ databases">
        <authorList>
            <person name="de Groot N.N."/>
        </authorList>
    </citation>
    <scope>NUCLEOTIDE SEQUENCE [LARGE SCALE GENOMIC DNA]</scope>
    <source>
        <strain evidence="2 3">CDM_5</strain>
    </source>
</reference>
<sequence length="117" mass="12430">MVSSYSKVDVLRGASVTAVAITTVVLLALLPRPGFRTSRLVLFAAVVALGWIGAFGAVRKQFWPTIVGALGLFLLGFWQFTIGLVMLPTSAVLLVTAFFVRGESPKSNTIDTGATRS</sequence>
<keyword evidence="1" id="KW-0472">Membrane</keyword>
<feature type="transmembrane region" description="Helical" evidence="1">
    <location>
        <begin position="78"/>
        <end position="100"/>
    </location>
</feature>
<accession>A0A1H7ISC7</accession>
<feature type="transmembrane region" description="Helical" evidence="1">
    <location>
        <begin position="40"/>
        <end position="58"/>
    </location>
</feature>
<proteinExistence type="predicted"/>
<dbReference type="RefSeq" id="WP_074792420.1">
    <property type="nucleotide sequence ID" value="NZ_FOAD01000001.1"/>
</dbReference>
<dbReference type="AlphaFoldDB" id="A0A1H7ISC7"/>
<organism evidence="2 3">
    <name type="scientific">Haloferax larsenii</name>
    <dbReference type="NCBI Taxonomy" id="302484"/>
    <lineage>
        <taxon>Archaea</taxon>
        <taxon>Methanobacteriati</taxon>
        <taxon>Methanobacteriota</taxon>
        <taxon>Stenosarchaea group</taxon>
        <taxon>Halobacteria</taxon>
        <taxon>Halobacteriales</taxon>
        <taxon>Haloferacaceae</taxon>
        <taxon>Haloferax</taxon>
    </lineage>
</organism>
<evidence type="ECO:0000313" key="2">
    <source>
        <dbReference type="EMBL" id="SEK64812.1"/>
    </source>
</evidence>
<keyword evidence="1" id="KW-0812">Transmembrane</keyword>
<name>A0A1H7ISC7_HALLR</name>
<gene>
    <name evidence="2" type="ORF">SAMN04488691_101989</name>
</gene>
<keyword evidence="1" id="KW-1133">Transmembrane helix</keyword>